<dbReference type="EMBL" id="AP014648">
    <property type="protein sequence ID" value="BAQ16257.1"/>
    <property type="molecule type" value="Genomic_DNA"/>
</dbReference>
<dbReference type="HOGENOM" id="CLU_000445_33_1_5"/>
<sequence length="459" mass="48344">MAAQSGNRPEKTGLFASKGVLLMEQQIAELTKSSGMLGTVDVEIFYWWCTAIMICIHAGFLAYEMGASRAKNVLASGVKNILAFAFIVPTFFFFGWWIYLAFPNGLIPSADGNVGLPWAAEMGPNLQDNATGVFWAAFVLFAATTASVFSGAVIERIRVSAFVILAIVLGSGAWILAASWGWHPDGWLLTKFGYHDVGCAGLIHVVAGFFALGVLLNLGPRIGKYNADGTANDLLPHNVPMVLIGLMLIIVGFFGFLGGCAILNPGAQWTNIYGQPMTLSAYGFNTLMCFSGGIIGAWITTRDPFWMMSGALAGIFVAAAGLDLWYPPLAFLLGIVGGVIIKPGNDFLVKMGVDDSVGAVSVHGFSGILGVLAVGIFAAGYPGPGDAPATSFMGQFVGVIVMVLCGFVPGYLVSLLLKTLGVLRVPDEVQEIGLDLAEIPSKAYPEAAGYKSATLAPAE</sequence>
<dbReference type="GO" id="GO:0008519">
    <property type="term" value="F:ammonium channel activity"/>
    <property type="evidence" value="ECO:0007669"/>
    <property type="project" value="InterPro"/>
</dbReference>
<keyword evidence="7" id="KW-0924">Ammonia transport</keyword>
<feature type="transmembrane region" description="Helical" evidence="8">
    <location>
        <begin position="202"/>
        <end position="220"/>
    </location>
</feature>
<dbReference type="Gene3D" id="1.10.3430.10">
    <property type="entry name" value="Ammonium transporter AmtB like domains"/>
    <property type="match status" value="1"/>
</dbReference>
<evidence type="ECO:0000256" key="4">
    <source>
        <dbReference type="ARBA" id="ARBA00022692"/>
    </source>
</evidence>
<evidence type="ECO:0000259" key="9">
    <source>
        <dbReference type="Pfam" id="PF00909"/>
    </source>
</evidence>
<dbReference type="InterPro" id="IPR024041">
    <property type="entry name" value="NH4_transpt_AmtB-like_dom"/>
</dbReference>
<name>A0A0A8K188_9HYPH</name>
<dbReference type="GO" id="GO:0016020">
    <property type="term" value="C:membrane"/>
    <property type="evidence" value="ECO:0007669"/>
    <property type="project" value="UniProtKB-SubCell"/>
</dbReference>
<feature type="transmembrane region" description="Helical" evidence="8">
    <location>
        <begin position="83"/>
        <end position="102"/>
    </location>
</feature>
<keyword evidence="3" id="KW-0813">Transport</keyword>
<evidence type="ECO:0000256" key="2">
    <source>
        <dbReference type="ARBA" id="ARBA00005887"/>
    </source>
</evidence>
<feature type="transmembrane region" description="Helical" evidence="8">
    <location>
        <begin position="241"/>
        <end position="267"/>
    </location>
</feature>
<dbReference type="InterPro" id="IPR029020">
    <property type="entry name" value="Ammonium/urea_transptr"/>
</dbReference>
<reference evidence="10 11" key="1">
    <citation type="submission" date="2014-09" db="EMBL/GenBank/DDBJ databases">
        <title>Genome sequencing of Methyloceanibacter caenitepidi Gela4.</title>
        <authorList>
            <person name="Takeuchi M."/>
            <person name="Susumu S."/>
            <person name="Kamagata Y."/>
            <person name="Oshima K."/>
            <person name="Hattori M."/>
            <person name="Iwasaki W."/>
        </authorList>
    </citation>
    <scope>NUCLEOTIDE SEQUENCE [LARGE SCALE GENOMIC DNA]</scope>
    <source>
        <strain evidence="10 11">Gela4</strain>
    </source>
</reference>
<evidence type="ECO:0000256" key="6">
    <source>
        <dbReference type="ARBA" id="ARBA00023136"/>
    </source>
</evidence>
<protein>
    <submittedName>
        <fullName evidence="10">Ammonium transporter</fullName>
    </submittedName>
</protein>
<evidence type="ECO:0000256" key="1">
    <source>
        <dbReference type="ARBA" id="ARBA00004141"/>
    </source>
</evidence>
<evidence type="ECO:0000256" key="3">
    <source>
        <dbReference type="ARBA" id="ARBA00022448"/>
    </source>
</evidence>
<dbReference type="PANTHER" id="PTHR11730:SF6">
    <property type="entry name" value="AMMONIUM TRANSPORTER"/>
    <property type="match status" value="1"/>
</dbReference>
<evidence type="ECO:0000313" key="10">
    <source>
        <dbReference type="EMBL" id="BAQ16257.1"/>
    </source>
</evidence>
<evidence type="ECO:0000313" key="11">
    <source>
        <dbReference type="Proteomes" id="UP000031643"/>
    </source>
</evidence>
<dbReference type="STRING" id="1384459.GL4_0795"/>
<evidence type="ECO:0000256" key="5">
    <source>
        <dbReference type="ARBA" id="ARBA00022989"/>
    </source>
</evidence>
<comment type="similarity">
    <text evidence="2">Belongs to the ammonia transporter channel (TC 1.A.11.2) family.</text>
</comment>
<evidence type="ECO:0000256" key="7">
    <source>
        <dbReference type="ARBA" id="ARBA00023177"/>
    </source>
</evidence>
<feature type="transmembrane region" description="Helical" evidence="8">
    <location>
        <begin position="132"/>
        <end position="154"/>
    </location>
</feature>
<feature type="transmembrane region" description="Helical" evidence="8">
    <location>
        <begin position="392"/>
        <end position="417"/>
    </location>
</feature>
<comment type="subcellular location">
    <subcellularLocation>
        <location evidence="1">Membrane</location>
        <topology evidence="1">Multi-pass membrane protein</topology>
    </subcellularLocation>
</comment>
<organism evidence="10 11">
    <name type="scientific">Methyloceanibacter caenitepidi</name>
    <dbReference type="NCBI Taxonomy" id="1384459"/>
    <lineage>
        <taxon>Bacteria</taxon>
        <taxon>Pseudomonadati</taxon>
        <taxon>Pseudomonadota</taxon>
        <taxon>Alphaproteobacteria</taxon>
        <taxon>Hyphomicrobiales</taxon>
        <taxon>Hyphomicrobiaceae</taxon>
        <taxon>Methyloceanibacter</taxon>
    </lineage>
</organism>
<feature type="transmembrane region" description="Helical" evidence="8">
    <location>
        <begin position="305"/>
        <end position="322"/>
    </location>
</feature>
<keyword evidence="4 8" id="KW-0812">Transmembrane</keyword>
<keyword evidence="6 8" id="KW-0472">Membrane</keyword>
<dbReference type="Pfam" id="PF00909">
    <property type="entry name" value="Ammonium_transp"/>
    <property type="match status" value="1"/>
</dbReference>
<accession>A0A0A8K188</accession>
<dbReference type="PANTHER" id="PTHR11730">
    <property type="entry name" value="AMMONIUM TRANSPORTER"/>
    <property type="match status" value="1"/>
</dbReference>
<keyword evidence="11" id="KW-1185">Reference proteome</keyword>
<feature type="transmembrane region" description="Helical" evidence="8">
    <location>
        <begin position="279"/>
        <end position="298"/>
    </location>
</feature>
<dbReference type="GO" id="GO:0097272">
    <property type="term" value="P:ammonium homeostasis"/>
    <property type="evidence" value="ECO:0007669"/>
    <property type="project" value="TreeGrafter"/>
</dbReference>
<dbReference type="Proteomes" id="UP000031643">
    <property type="component" value="Chromosome"/>
</dbReference>
<proteinExistence type="inferred from homology"/>
<feature type="transmembrane region" description="Helical" evidence="8">
    <location>
        <begin position="44"/>
        <end position="63"/>
    </location>
</feature>
<feature type="transmembrane region" description="Helical" evidence="8">
    <location>
        <begin position="161"/>
        <end position="182"/>
    </location>
</feature>
<feature type="transmembrane region" description="Helical" evidence="8">
    <location>
        <begin position="357"/>
        <end position="380"/>
    </location>
</feature>
<keyword evidence="5 8" id="KW-1133">Transmembrane helix</keyword>
<dbReference type="AlphaFoldDB" id="A0A0A8K188"/>
<evidence type="ECO:0000256" key="8">
    <source>
        <dbReference type="SAM" id="Phobius"/>
    </source>
</evidence>
<gene>
    <name evidence="10" type="ORF">GL4_0795</name>
</gene>
<feature type="domain" description="Ammonium transporter AmtB-like" evidence="9">
    <location>
        <begin position="45"/>
        <end position="444"/>
    </location>
</feature>
<dbReference type="SUPFAM" id="SSF111352">
    <property type="entry name" value="Ammonium transporter"/>
    <property type="match status" value="1"/>
</dbReference>
<dbReference type="KEGG" id="mcg:GL4_0795"/>
<feature type="transmembrane region" description="Helical" evidence="8">
    <location>
        <begin position="328"/>
        <end position="345"/>
    </location>
</feature>